<accession>A0A812WS90</accession>
<feature type="transmembrane region" description="Helical" evidence="1">
    <location>
        <begin position="211"/>
        <end position="233"/>
    </location>
</feature>
<organism evidence="2 3">
    <name type="scientific">Symbiodinium pilosum</name>
    <name type="common">Dinoflagellate</name>
    <dbReference type="NCBI Taxonomy" id="2952"/>
    <lineage>
        <taxon>Eukaryota</taxon>
        <taxon>Sar</taxon>
        <taxon>Alveolata</taxon>
        <taxon>Dinophyceae</taxon>
        <taxon>Suessiales</taxon>
        <taxon>Symbiodiniaceae</taxon>
        <taxon>Symbiodinium</taxon>
    </lineage>
</organism>
<evidence type="ECO:0000313" key="3">
    <source>
        <dbReference type="Proteomes" id="UP000649617"/>
    </source>
</evidence>
<keyword evidence="3" id="KW-1185">Reference proteome</keyword>
<dbReference type="EMBL" id="CAJNIZ010044353">
    <property type="protein sequence ID" value="CAE7685954.1"/>
    <property type="molecule type" value="Genomic_DNA"/>
</dbReference>
<dbReference type="OrthoDB" id="441137at2759"/>
<keyword evidence="1" id="KW-0812">Transmembrane</keyword>
<evidence type="ECO:0000256" key="1">
    <source>
        <dbReference type="SAM" id="Phobius"/>
    </source>
</evidence>
<comment type="caution">
    <text evidence="2">The sequence shown here is derived from an EMBL/GenBank/DDBJ whole genome shotgun (WGS) entry which is preliminary data.</text>
</comment>
<protein>
    <submittedName>
        <fullName evidence="2">Uncharacterized protein</fullName>
    </submittedName>
</protein>
<proteinExistence type="predicted"/>
<dbReference type="Proteomes" id="UP000649617">
    <property type="component" value="Unassembled WGS sequence"/>
</dbReference>
<evidence type="ECO:0000313" key="2">
    <source>
        <dbReference type="EMBL" id="CAE7685954.1"/>
    </source>
</evidence>
<name>A0A812WS90_SYMPI</name>
<sequence length="250" mass="27821">MGVGRKWACQGLLEVCFGQLDEVTPLARTLLACTACAACLCLTMTIAFGGFLELTLQGLRERWEEAECTVLGPGRVTTIASRCEEFASGTACTRLGEYRNVLSSVFVRYCRDPADGGLCFDVQADKCGLNSRIDVQQDQRYRALLENRSRIPCWYNRLEEKTWDPADEEATESSCTETNTSSCLFFKTSQARYTLRFEAEPCASLPAKGSVVISVLLGLLLLCFCTCGALCTLRARRELLTDYEDEFTEH</sequence>
<keyword evidence="1" id="KW-1133">Transmembrane helix</keyword>
<dbReference type="AlphaFoldDB" id="A0A812WS90"/>
<reference evidence="2" key="1">
    <citation type="submission" date="2021-02" db="EMBL/GenBank/DDBJ databases">
        <authorList>
            <person name="Dougan E. K."/>
            <person name="Rhodes N."/>
            <person name="Thang M."/>
            <person name="Chan C."/>
        </authorList>
    </citation>
    <scope>NUCLEOTIDE SEQUENCE</scope>
</reference>
<gene>
    <name evidence="2" type="ORF">SPIL2461_LOCUS19183</name>
</gene>
<keyword evidence="1" id="KW-0472">Membrane</keyword>